<sequence length="565" mass="65352">MMENVISAIDMPPLIEQPKQVDLLIGDQVYRLLDDATFKESWHNLYSACAWATAFQSWEFIVSWYHVFRSDYIPVLLKSEQEGRLTGLLAMAIPASDRSNAEGRQGSVRIVGAGEYEAEYHCWIAEPDTNDFFITNALTKLLQHYPKARIMFRFMPPGTPLAWHDQNPKWQSLSVKQAFRRPLLEIKSPEAEKAFRINNQYKTKLNRLKKLGTVKFERVTDPGVFEAVLPELALQYDFRQGGLFNKNQFRDKPLKAEFMKMLFKNGLLHVTLLRVNDDIIGSMVAVADRGWVYLQGINTHSPFYARHSPGILHFLNLGQLLAHEGVDVFDLTPGGDTYKERLATSHDQVYGLLITGSKGFRFKRLIKKELQDYLVRTGRRPMTVELQIKKQVYLLKNHLRRAKKSGYVKVIRQLLSSDKKGSPEQLYVKDLEANSRFSAMHIQKNNLNDILDFEKDETLTRWEFMENTMRLFETGHHAYTWAKEGRLMACAWFAYTDFTNQQQPQLSNIPALMHLYCHPEANDKFEQFLEHVTSIITLEINEPKLYAVHKPNSQALIRSGFQVVT</sequence>
<dbReference type="InterPro" id="IPR016181">
    <property type="entry name" value="Acyl_CoA_acyltransferase"/>
</dbReference>
<dbReference type="AlphaFoldDB" id="A0A1N7AYS2"/>
<keyword evidence="3" id="KW-1185">Reference proteome</keyword>
<dbReference type="SUPFAM" id="SSF55729">
    <property type="entry name" value="Acyl-CoA N-acyltransferases (Nat)"/>
    <property type="match status" value="1"/>
</dbReference>
<dbReference type="InterPro" id="IPR038740">
    <property type="entry name" value="BioF2-like_GNAT_dom"/>
</dbReference>
<dbReference type="STRING" id="1077936.SAMN05421545_3678"/>
<proteinExistence type="predicted"/>
<reference evidence="3" key="1">
    <citation type="submission" date="2017-01" db="EMBL/GenBank/DDBJ databases">
        <authorList>
            <person name="Varghese N."/>
            <person name="Submissions S."/>
        </authorList>
    </citation>
    <scope>NUCLEOTIDE SEQUENCE [LARGE SCALE GENOMIC DNA]</scope>
    <source>
        <strain evidence="3">DM9</strain>
    </source>
</reference>
<evidence type="ECO:0000259" key="1">
    <source>
        <dbReference type="Pfam" id="PF13480"/>
    </source>
</evidence>
<organism evidence="2 3">
    <name type="scientific">Pontibacter lucknowensis</name>
    <dbReference type="NCBI Taxonomy" id="1077936"/>
    <lineage>
        <taxon>Bacteria</taxon>
        <taxon>Pseudomonadati</taxon>
        <taxon>Bacteroidota</taxon>
        <taxon>Cytophagia</taxon>
        <taxon>Cytophagales</taxon>
        <taxon>Hymenobacteraceae</taxon>
        <taxon>Pontibacter</taxon>
    </lineage>
</organism>
<feature type="domain" description="BioF2-like acetyltransferase" evidence="1">
    <location>
        <begin position="199"/>
        <end position="340"/>
    </location>
</feature>
<dbReference type="GO" id="GO:0016740">
    <property type="term" value="F:transferase activity"/>
    <property type="evidence" value="ECO:0007669"/>
    <property type="project" value="UniProtKB-KW"/>
</dbReference>
<name>A0A1N7AYS2_9BACT</name>
<keyword evidence="2" id="KW-0808">Transferase</keyword>
<accession>A0A1N7AYS2</accession>
<dbReference type="Pfam" id="PF13480">
    <property type="entry name" value="Acetyltransf_6"/>
    <property type="match status" value="1"/>
</dbReference>
<dbReference type="EMBL" id="FTNM01000006">
    <property type="protein sequence ID" value="SIR44172.1"/>
    <property type="molecule type" value="Genomic_DNA"/>
</dbReference>
<protein>
    <submittedName>
        <fullName evidence="2">Acetyltransferase involved in cellulose biosynthesis, CelD/BcsL family</fullName>
    </submittedName>
</protein>
<gene>
    <name evidence="2" type="ORF">SAMN05421545_3678</name>
</gene>
<evidence type="ECO:0000313" key="2">
    <source>
        <dbReference type="EMBL" id="SIR44172.1"/>
    </source>
</evidence>
<dbReference type="Proteomes" id="UP000185924">
    <property type="component" value="Unassembled WGS sequence"/>
</dbReference>
<evidence type="ECO:0000313" key="3">
    <source>
        <dbReference type="Proteomes" id="UP000185924"/>
    </source>
</evidence>